<dbReference type="Pfam" id="PF00430">
    <property type="entry name" value="ATP-synt_B"/>
    <property type="match status" value="1"/>
</dbReference>
<comment type="similarity">
    <text evidence="1 13 14">Belongs to the ATPase B chain family.</text>
</comment>
<protein>
    <recommendedName>
        <fullName evidence="13">ATP synthase subunit b</fullName>
    </recommendedName>
    <alternativeName>
        <fullName evidence="13">ATP synthase F(0) sector subunit b</fullName>
    </alternativeName>
    <alternativeName>
        <fullName evidence="13">ATPase subunit I</fullName>
    </alternativeName>
    <alternativeName>
        <fullName evidence="13">F-type ATPase subunit b</fullName>
        <shortName evidence="13">F-ATPase subunit b</shortName>
    </alternativeName>
</protein>
<evidence type="ECO:0000256" key="5">
    <source>
        <dbReference type="ARBA" id="ARBA00022781"/>
    </source>
</evidence>
<accession>A0A7W9L5F0</accession>
<dbReference type="PANTHER" id="PTHR33445:SF1">
    <property type="entry name" value="ATP SYNTHASE SUBUNIT B"/>
    <property type="match status" value="1"/>
</dbReference>
<feature type="transmembrane region" description="Helical" evidence="13">
    <location>
        <begin position="45"/>
        <end position="64"/>
    </location>
</feature>
<dbReference type="EMBL" id="JACHLJ010000001">
    <property type="protein sequence ID" value="MBB5771299.1"/>
    <property type="molecule type" value="Genomic_DNA"/>
</dbReference>
<sequence>MASTHTIDAVPPSVEADLHAETATTAEHGSGGLPQFQFEHWAGQIGYLLILFVILYVLVSKVFAPRLRKVMDERADTISTAVATARQVQAEAAEQAAQAQAEVAKARADARATAAAAKARVTDEANARQAAEEAVVNARIAEAEASIGKTRDAAMANVSTIASDTTAAMVERLTGKAATAAELAAVKGAA</sequence>
<dbReference type="GO" id="GO:0046933">
    <property type="term" value="F:proton-transporting ATP synthase activity, rotational mechanism"/>
    <property type="evidence" value="ECO:0007669"/>
    <property type="project" value="UniProtKB-UniRule"/>
</dbReference>
<gene>
    <name evidence="13" type="primary">atpF</name>
    <name evidence="16" type="ORF">HNP47_001268</name>
</gene>
<keyword evidence="15" id="KW-0175">Coiled coil</keyword>
<keyword evidence="2 13" id="KW-0813">Transport</keyword>
<dbReference type="GO" id="GO:0046961">
    <property type="term" value="F:proton-transporting ATPase activity, rotational mechanism"/>
    <property type="evidence" value="ECO:0007669"/>
    <property type="project" value="TreeGrafter"/>
</dbReference>
<dbReference type="GO" id="GO:0012505">
    <property type="term" value="C:endomembrane system"/>
    <property type="evidence" value="ECO:0007669"/>
    <property type="project" value="UniProtKB-SubCell"/>
</dbReference>
<dbReference type="RefSeq" id="WP_184278788.1">
    <property type="nucleotide sequence ID" value="NZ_JACHLJ010000001.1"/>
</dbReference>
<keyword evidence="5 13" id="KW-0375">Hydrogen ion transport</keyword>
<comment type="subunit">
    <text evidence="13">F-type ATPases have 2 components, F(1) - the catalytic core - and F(0) - the membrane proton channel. F(1) has five subunits: alpha(3), beta(3), gamma(1), delta(1), epsilon(1). F(0) has three main subunits: a(1), b(2) and c(10-14). The alpha and beta chains form an alternating ring which encloses part of the gamma chain. F(1) is attached to F(0) by a central stalk formed by the gamma and epsilon chains, while a peripheral stalk is formed by the delta and b chains.</text>
</comment>
<evidence type="ECO:0000256" key="1">
    <source>
        <dbReference type="ARBA" id="ARBA00005513"/>
    </source>
</evidence>
<comment type="subcellular location">
    <subcellularLocation>
        <location evidence="13">Cell membrane</location>
        <topology evidence="13">Single-pass membrane protein</topology>
    </subcellularLocation>
    <subcellularLocation>
        <location evidence="12">Endomembrane system</location>
        <topology evidence="12">Single-pass membrane protein</topology>
    </subcellularLocation>
</comment>
<evidence type="ECO:0000256" key="9">
    <source>
        <dbReference type="ARBA" id="ARBA00023310"/>
    </source>
</evidence>
<keyword evidence="3 13" id="KW-0138">CF(0)</keyword>
<evidence type="ECO:0000313" key="16">
    <source>
        <dbReference type="EMBL" id="MBB5771299.1"/>
    </source>
</evidence>
<organism evidence="16 17">
    <name type="scientific">Brevundimonas vesicularis</name>
    <name type="common">Pseudomonas vesicularis</name>
    <dbReference type="NCBI Taxonomy" id="41276"/>
    <lineage>
        <taxon>Bacteria</taxon>
        <taxon>Pseudomonadati</taxon>
        <taxon>Pseudomonadota</taxon>
        <taxon>Alphaproteobacteria</taxon>
        <taxon>Caulobacterales</taxon>
        <taxon>Caulobacteraceae</taxon>
        <taxon>Brevundimonas</taxon>
    </lineage>
</organism>
<evidence type="ECO:0000256" key="7">
    <source>
        <dbReference type="ARBA" id="ARBA00023065"/>
    </source>
</evidence>
<evidence type="ECO:0000256" key="4">
    <source>
        <dbReference type="ARBA" id="ARBA00022692"/>
    </source>
</evidence>
<evidence type="ECO:0000256" key="6">
    <source>
        <dbReference type="ARBA" id="ARBA00022989"/>
    </source>
</evidence>
<evidence type="ECO:0000256" key="15">
    <source>
        <dbReference type="SAM" id="Coils"/>
    </source>
</evidence>
<evidence type="ECO:0000256" key="13">
    <source>
        <dbReference type="HAMAP-Rule" id="MF_01398"/>
    </source>
</evidence>
<feature type="coiled-coil region" evidence="15">
    <location>
        <begin position="82"/>
        <end position="109"/>
    </location>
</feature>
<evidence type="ECO:0000256" key="8">
    <source>
        <dbReference type="ARBA" id="ARBA00023136"/>
    </source>
</evidence>
<keyword evidence="8 13" id="KW-0472">Membrane</keyword>
<reference evidence="16 17" key="1">
    <citation type="submission" date="2020-08" db="EMBL/GenBank/DDBJ databases">
        <title>Functional genomics of gut bacteria from endangered species of beetles.</title>
        <authorList>
            <person name="Carlos-Shanley C."/>
        </authorList>
    </citation>
    <scope>NUCLEOTIDE SEQUENCE [LARGE SCALE GENOMIC DNA]</scope>
    <source>
        <strain evidence="16 17">S00192</strain>
    </source>
</reference>
<keyword evidence="9 13" id="KW-0066">ATP synthesis</keyword>
<name>A0A7W9L5F0_BREVE</name>
<dbReference type="GO" id="GO:0045259">
    <property type="term" value="C:proton-transporting ATP synthase complex"/>
    <property type="evidence" value="ECO:0007669"/>
    <property type="project" value="UniProtKB-KW"/>
</dbReference>
<dbReference type="HAMAP" id="MF_01398">
    <property type="entry name" value="ATP_synth_b_bprime"/>
    <property type="match status" value="1"/>
</dbReference>
<proteinExistence type="inferred from homology"/>
<keyword evidence="4 13" id="KW-0812">Transmembrane</keyword>
<evidence type="ECO:0000256" key="10">
    <source>
        <dbReference type="ARBA" id="ARBA00025198"/>
    </source>
</evidence>
<comment type="function">
    <text evidence="11">Component of the F(0) channel, it forms part of the peripheral stalk, linking F(1) to F(0). The b'-subunit is a diverged and duplicated form of b found in plants and photosynthetic bacteria.</text>
</comment>
<evidence type="ECO:0000256" key="3">
    <source>
        <dbReference type="ARBA" id="ARBA00022547"/>
    </source>
</evidence>
<dbReference type="Proteomes" id="UP000556201">
    <property type="component" value="Unassembled WGS sequence"/>
</dbReference>
<evidence type="ECO:0000313" key="17">
    <source>
        <dbReference type="Proteomes" id="UP000556201"/>
    </source>
</evidence>
<evidence type="ECO:0000256" key="12">
    <source>
        <dbReference type="ARBA" id="ARBA00037847"/>
    </source>
</evidence>
<dbReference type="AlphaFoldDB" id="A0A7W9L5F0"/>
<evidence type="ECO:0000256" key="14">
    <source>
        <dbReference type="RuleBase" id="RU003848"/>
    </source>
</evidence>
<comment type="caution">
    <text evidence="16">The sequence shown here is derived from an EMBL/GenBank/DDBJ whole genome shotgun (WGS) entry which is preliminary data.</text>
</comment>
<dbReference type="InterPro" id="IPR002146">
    <property type="entry name" value="ATP_synth_b/b'su_bac/chlpt"/>
</dbReference>
<keyword evidence="7 13" id="KW-0406">Ion transport</keyword>
<comment type="function">
    <text evidence="10 13">F(1)F(0) ATP synthase produces ATP from ADP in the presence of a proton or sodium gradient. F-type ATPases consist of two structural domains, F(1) containing the extramembraneous catalytic core and F(0) containing the membrane proton channel, linked together by a central stalk and a peripheral stalk. During catalysis, ATP synthesis in the catalytic domain of F(1) is coupled via a rotary mechanism of the central stalk subunits to proton translocation.</text>
</comment>
<dbReference type="InterPro" id="IPR050059">
    <property type="entry name" value="ATP_synthase_B_chain"/>
</dbReference>
<keyword evidence="13" id="KW-1003">Cell membrane</keyword>
<evidence type="ECO:0000256" key="2">
    <source>
        <dbReference type="ARBA" id="ARBA00022448"/>
    </source>
</evidence>
<evidence type="ECO:0000256" key="11">
    <source>
        <dbReference type="ARBA" id="ARBA00025614"/>
    </source>
</evidence>
<dbReference type="PANTHER" id="PTHR33445">
    <property type="entry name" value="ATP SYNTHASE SUBUNIT B', CHLOROPLASTIC"/>
    <property type="match status" value="1"/>
</dbReference>
<dbReference type="GO" id="GO:0005886">
    <property type="term" value="C:plasma membrane"/>
    <property type="evidence" value="ECO:0007669"/>
    <property type="project" value="UniProtKB-SubCell"/>
</dbReference>
<keyword evidence="6 13" id="KW-1133">Transmembrane helix</keyword>